<evidence type="ECO:0008006" key="5">
    <source>
        <dbReference type="Google" id="ProtNLM"/>
    </source>
</evidence>
<comment type="similarity">
    <text evidence="1">Belongs to the UPF0166 family.</text>
</comment>
<dbReference type="InterPro" id="IPR003793">
    <property type="entry name" value="UPF0166"/>
</dbReference>
<evidence type="ECO:0000313" key="4">
    <source>
        <dbReference type="Proteomes" id="UP000092207"/>
    </source>
</evidence>
<gene>
    <name evidence="3" type="ORF">A5679_06730</name>
</gene>
<dbReference type="Gene3D" id="3.30.70.120">
    <property type="match status" value="3"/>
</dbReference>
<comment type="caution">
    <text evidence="3">The sequence shown here is derived from an EMBL/GenBank/DDBJ whole genome shotgun (WGS) entry which is preliminary data.</text>
</comment>
<dbReference type="AlphaFoldDB" id="A0A1A2WCC3"/>
<name>A0A1A2WCC3_MYCSC</name>
<feature type="region of interest" description="Disordered" evidence="2">
    <location>
        <begin position="343"/>
        <end position="362"/>
    </location>
</feature>
<dbReference type="PANTHER" id="PTHR35983">
    <property type="entry name" value="UPF0166 PROTEIN TM_0021"/>
    <property type="match status" value="1"/>
</dbReference>
<reference evidence="3 4" key="1">
    <citation type="submission" date="2016-06" db="EMBL/GenBank/DDBJ databases">
        <authorList>
            <person name="Kjaerup R.B."/>
            <person name="Dalgaard T.S."/>
            <person name="Juul-Madsen H.R."/>
        </authorList>
    </citation>
    <scope>NUCLEOTIDE SEQUENCE [LARGE SCALE GENOMIC DNA]</scope>
    <source>
        <strain evidence="3 4">E2838</strain>
    </source>
</reference>
<dbReference type="RefSeq" id="WP_067300699.1">
    <property type="nucleotide sequence ID" value="NZ_LZJY01000014.1"/>
</dbReference>
<organism evidence="3 4">
    <name type="scientific">Mycobacterium scrofulaceum</name>
    <dbReference type="NCBI Taxonomy" id="1783"/>
    <lineage>
        <taxon>Bacteria</taxon>
        <taxon>Bacillati</taxon>
        <taxon>Actinomycetota</taxon>
        <taxon>Actinomycetes</taxon>
        <taxon>Mycobacteriales</taxon>
        <taxon>Mycobacteriaceae</taxon>
        <taxon>Mycobacterium</taxon>
    </lineage>
</organism>
<dbReference type="Proteomes" id="UP000092207">
    <property type="component" value="Unassembled WGS sequence"/>
</dbReference>
<evidence type="ECO:0000256" key="1">
    <source>
        <dbReference type="ARBA" id="ARBA00010554"/>
    </source>
</evidence>
<protein>
    <recommendedName>
        <fullName evidence="5">DUF190 domain-containing protein</fullName>
    </recommendedName>
</protein>
<accession>A0A1A2WCC3</accession>
<dbReference type="PANTHER" id="PTHR35983:SF1">
    <property type="entry name" value="UPF0166 PROTEIN TM_0021"/>
    <property type="match status" value="1"/>
</dbReference>
<dbReference type="InterPro" id="IPR011322">
    <property type="entry name" value="N-reg_PII-like_a/b"/>
</dbReference>
<dbReference type="SUPFAM" id="SSF54913">
    <property type="entry name" value="GlnB-like"/>
    <property type="match status" value="3"/>
</dbReference>
<evidence type="ECO:0000313" key="3">
    <source>
        <dbReference type="EMBL" id="OBI10513.1"/>
    </source>
</evidence>
<sequence>MDEDCLKLTTYLAERRRTDAGFVSDVLLDLYARHRITCGVVLRGAAGFGTGRYLRTDESLTLSEDPPVAIVAVDTRAKIEALLDPVLAVKQRGLVTLERARLLRGDGAFPGPPELPEELREAVKLTVYVGRKERVNGAPAYVAVCDLLHRRRIAGASVLLGVDGVTHGQRHRARFFGRNANVPMMIVAVGSGERIAGVLPELAELLGEPMFTLERVRVCKRDGELLERPHALPGVDERGLSLFQKLTVYTSESALIDGVPIHRAIVQQLCQRDAPDGATVLRGIWGYHGDHRPHGDKLLSLRRRVPVVTILVDTPPHIAESFGVIDELTRDDGLVTSEMVPAAVSDEHDAGDGPPRLARHRY</sequence>
<evidence type="ECO:0000256" key="2">
    <source>
        <dbReference type="SAM" id="MobiDB-lite"/>
    </source>
</evidence>
<dbReference type="InterPro" id="IPR015867">
    <property type="entry name" value="N-reg_PII/ATP_PRibTrfase_C"/>
</dbReference>
<dbReference type="EMBL" id="LZJY01000014">
    <property type="protein sequence ID" value="OBI10513.1"/>
    <property type="molecule type" value="Genomic_DNA"/>
</dbReference>
<proteinExistence type="inferred from homology"/>
<dbReference type="Pfam" id="PF02641">
    <property type="entry name" value="DUF190"/>
    <property type="match status" value="3"/>
</dbReference>